<keyword evidence="2" id="KW-1185">Reference proteome</keyword>
<comment type="caution">
    <text evidence="1">The sequence shown here is derived from an EMBL/GenBank/DDBJ whole genome shotgun (WGS) entry which is preliminary data.</text>
</comment>
<dbReference type="OrthoDB" id="2691759at2"/>
<dbReference type="EMBL" id="BJYA01000012">
    <property type="protein sequence ID" value="GEN46088.1"/>
    <property type="molecule type" value="Genomic_DNA"/>
</dbReference>
<organism evidence="1 2">
    <name type="scientific">Alkalibacillus haloalkaliphilus</name>
    <dbReference type="NCBI Taxonomy" id="94136"/>
    <lineage>
        <taxon>Bacteria</taxon>
        <taxon>Bacillati</taxon>
        <taxon>Bacillota</taxon>
        <taxon>Bacilli</taxon>
        <taxon>Bacillales</taxon>
        <taxon>Bacillaceae</taxon>
        <taxon>Alkalibacillus</taxon>
    </lineage>
</organism>
<name>A0A511W700_9BACI</name>
<gene>
    <name evidence="1" type="ORF">AHA02nite_18640</name>
</gene>
<dbReference type="AlphaFoldDB" id="A0A511W700"/>
<evidence type="ECO:0000313" key="2">
    <source>
        <dbReference type="Proteomes" id="UP000321440"/>
    </source>
</evidence>
<dbReference type="RefSeq" id="WP_146816579.1">
    <property type="nucleotide sequence ID" value="NZ_BJYA01000012.1"/>
</dbReference>
<protein>
    <submittedName>
        <fullName evidence="1">Uncharacterized protein</fullName>
    </submittedName>
</protein>
<accession>A0A511W700</accession>
<proteinExistence type="predicted"/>
<dbReference type="Proteomes" id="UP000321440">
    <property type="component" value="Unassembled WGS sequence"/>
</dbReference>
<evidence type="ECO:0000313" key="1">
    <source>
        <dbReference type="EMBL" id="GEN46088.1"/>
    </source>
</evidence>
<sequence>MLYKHPYVILRREIDHINFQKKYIEDEHFIELYEDKIITAENKFDLKIVFDMSYKMLSDKYGFFYLHTTKGVFTYQVKQDPAELIAQFRKVEIK</sequence>
<reference evidence="1 2" key="1">
    <citation type="submission" date="2019-07" db="EMBL/GenBank/DDBJ databases">
        <title>Whole genome shotgun sequence of Alkalibacillus haloalkaliphilus NBRC 103110.</title>
        <authorList>
            <person name="Hosoyama A."/>
            <person name="Uohara A."/>
            <person name="Ohji S."/>
            <person name="Ichikawa N."/>
        </authorList>
    </citation>
    <scope>NUCLEOTIDE SEQUENCE [LARGE SCALE GENOMIC DNA]</scope>
    <source>
        <strain evidence="1 2">NBRC 103110</strain>
    </source>
</reference>